<dbReference type="InterPro" id="IPR031578">
    <property type="entry name" value="TipE"/>
</dbReference>
<evidence type="ECO:0008006" key="5">
    <source>
        <dbReference type="Google" id="ProtNLM"/>
    </source>
</evidence>
<gene>
    <name evidence="3" type="ORF">CLODIP_2_CD13500</name>
</gene>
<keyword evidence="2" id="KW-1133">Transmembrane helix</keyword>
<evidence type="ECO:0000313" key="3">
    <source>
        <dbReference type="EMBL" id="CAB3374639.1"/>
    </source>
</evidence>
<dbReference type="GO" id="GO:0002028">
    <property type="term" value="P:regulation of sodium ion transport"/>
    <property type="evidence" value="ECO:0007669"/>
    <property type="project" value="TreeGrafter"/>
</dbReference>
<dbReference type="PANTHER" id="PTHR12335:SF6">
    <property type="entry name" value="PROTEIN TIPE"/>
    <property type="match status" value="1"/>
</dbReference>
<reference evidence="3 4" key="1">
    <citation type="submission" date="2020-04" db="EMBL/GenBank/DDBJ databases">
        <authorList>
            <person name="Alioto T."/>
            <person name="Alioto T."/>
            <person name="Gomez Garrido J."/>
        </authorList>
    </citation>
    <scope>NUCLEOTIDE SEQUENCE [LARGE SCALE GENOMIC DNA]</scope>
</reference>
<feature type="transmembrane region" description="Helical" evidence="2">
    <location>
        <begin position="253"/>
        <end position="282"/>
    </location>
</feature>
<protein>
    <recommendedName>
        <fullName evidence="5">Protein tipE</fullName>
    </recommendedName>
</protein>
<evidence type="ECO:0000256" key="2">
    <source>
        <dbReference type="SAM" id="Phobius"/>
    </source>
</evidence>
<dbReference type="GO" id="GO:0005886">
    <property type="term" value="C:plasma membrane"/>
    <property type="evidence" value="ECO:0007669"/>
    <property type="project" value="TreeGrafter"/>
</dbReference>
<evidence type="ECO:0000256" key="1">
    <source>
        <dbReference type="SAM" id="MobiDB-lite"/>
    </source>
</evidence>
<keyword evidence="2" id="KW-0472">Membrane</keyword>
<feature type="region of interest" description="Disordered" evidence="1">
    <location>
        <begin position="106"/>
        <end position="133"/>
    </location>
</feature>
<feature type="region of interest" description="Disordered" evidence="1">
    <location>
        <begin position="315"/>
        <end position="420"/>
    </location>
</feature>
<name>A0A8S1D9U3_9INSE</name>
<feature type="compositionally biased region" description="Polar residues" evidence="1">
    <location>
        <begin position="387"/>
        <end position="401"/>
    </location>
</feature>
<comment type="caution">
    <text evidence="3">The sequence shown here is derived from an EMBL/GenBank/DDBJ whole genome shotgun (WGS) entry which is preliminary data.</text>
</comment>
<dbReference type="AlphaFoldDB" id="A0A8S1D9U3"/>
<dbReference type="Pfam" id="PF16972">
    <property type="entry name" value="TipE"/>
    <property type="match status" value="2"/>
</dbReference>
<sequence>MEGDAEIVPQSLREKALFYTTAFFVLLGTFSLFAFLFLVPFVIDPAFTTIFMQFEPRPAQCVTSEVVVKRGTKNCTWASCREGCTREVYNCTQIRVDYRITPLKRLPTAAPSDGDEEDEGTTPLPEEPPSELNEWSVGVASRMAASRPSAASEADADAGGGGAVEWTADWMQRSSPHKLNKRDVTIVPLMNDTSEWFFTGAKLFPNVKGCGYPPMLNCSIFLWAHQTVGTNFTCYYSRVDPMLVMSDLDMKQVYLNLVLATAIPIPSFIISVIYLAFAYFVIYAEEESADPESMVPPLGDAEDKDNLDADADTELQERKLLPPDDELIDADDRSPTATTDPGDPVDKSPTSATAAADDDDNDQQADRLPDKQPTPVESAPLNAAGYVNNTAPPANDSTKPQSMMVVRPTTLQPSGPIAAV</sequence>
<feature type="transmembrane region" description="Helical" evidence="2">
    <location>
        <begin position="16"/>
        <end position="43"/>
    </location>
</feature>
<dbReference type="OrthoDB" id="8190202at2759"/>
<dbReference type="PANTHER" id="PTHR12335">
    <property type="entry name" value="TIPE PROTEIN TEMPERATURE-INDUCED PARALYTIC E"/>
    <property type="match status" value="1"/>
</dbReference>
<evidence type="ECO:0000313" key="4">
    <source>
        <dbReference type="Proteomes" id="UP000494165"/>
    </source>
</evidence>
<accession>A0A8S1D9U3</accession>
<proteinExistence type="predicted"/>
<dbReference type="Proteomes" id="UP000494165">
    <property type="component" value="Unassembled WGS sequence"/>
</dbReference>
<dbReference type="GO" id="GO:0017080">
    <property type="term" value="F:sodium channel regulator activity"/>
    <property type="evidence" value="ECO:0007669"/>
    <property type="project" value="TreeGrafter"/>
</dbReference>
<keyword evidence="4" id="KW-1185">Reference proteome</keyword>
<organism evidence="3 4">
    <name type="scientific">Cloeon dipterum</name>
    <dbReference type="NCBI Taxonomy" id="197152"/>
    <lineage>
        <taxon>Eukaryota</taxon>
        <taxon>Metazoa</taxon>
        <taxon>Ecdysozoa</taxon>
        <taxon>Arthropoda</taxon>
        <taxon>Hexapoda</taxon>
        <taxon>Insecta</taxon>
        <taxon>Pterygota</taxon>
        <taxon>Palaeoptera</taxon>
        <taxon>Ephemeroptera</taxon>
        <taxon>Pisciforma</taxon>
        <taxon>Baetidae</taxon>
        <taxon>Cloeon</taxon>
    </lineage>
</organism>
<keyword evidence="2" id="KW-0812">Transmembrane</keyword>
<dbReference type="EMBL" id="CADEPI010000101">
    <property type="protein sequence ID" value="CAB3374639.1"/>
    <property type="molecule type" value="Genomic_DNA"/>
</dbReference>